<name>A0AAV6GXJ2_9TELE</name>
<evidence type="ECO:0000256" key="1">
    <source>
        <dbReference type="SAM" id="Phobius"/>
    </source>
</evidence>
<keyword evidence="1" id="KW-0812">Transmembrane</keyword>
<proteinExistence type="predicted"/>
<dbReference type="EMBL" id="JADWDJ010000007">
    <property type="protein sequence ID" value="KAG5278241.1"/>
    <property type="molecule type" value="Genomic_DNA"/>
</dbReference>
<organism evidence="2 3">
    <name type="scientific">Alosa alosa</name>
    <name type="common">allis shad</name>
    <dbReference type="NCBI Taxonomy" id="278164"/>
    <lineage>
        <taxon>Eukaryota</taxon>
        <taxon>Metazoa</taxon>
        <taxon>Chordata</taxon>
        <taxon>Craniata</taxon>
        <taxon>Vertebrata</taxon>
        <taxon>Euteleostomi</taxon>
        <taxon>Actinopterygii</taxon>
        <taxon>Neopterygii</taxon>
        <taxon>Teleostei</taxon>
        <taxon>Clupei</taxon>
        <taxon>Clupeiformes</taxon>
        <taxon>Clupeoidei</taxon>
        <taxon>Clupeidae</taxon>
        <taxon>Alosa</taxon>
    </lineage>
</organism>
<dbReference type="Proteomes" id="UP000823561">
    <property type="component" value="Chromosome 7"/>
</dbReference>
<evidence type="ECO:0000313" key="2">
    <source>
        <dbReference type="EMBL" id="KAG5278241.1"/>
    </source>
</evidence>
<gene>
    <name evidence="2" type="ORF">AALO_G00096770</name>
</gene>
<comment type="caution">
    <text evidence="2">The sequence shown here is derived from an EMBL/GenBank/DDBJ whole genome shotgun (WGS) entry which is preliminary data.</text>
</comment>
<feature type="transmembrane region" description="Helical" evidence="1">
    <location>
        <begin position="70"/>
        <end position="96"/>
    </location>
</feature>
<keyword evidence="3" id="KW-1185">Reference proteome</keyword>
<protein>
    <submittedName>
        <fullName evidence="2">Uncharacterized protein</fullName>
    </submittedName>
</protein>
<dbReference type="AlphaFoldDB" id="A0AAV6GXJ2"/>
<accession>A0AAV6GXJ2</accession>
<sequence length="103" mass="11258">MAANHERGITLRRWSSANQITGILLCGMRGQGTACRDRFTHSQEMRGQQEGVCVIMGGSMHKRIGNCVSVCVGVCVCVCVCVVVCVFCVCVCMYTVHEKDVQI</sequence>
<evidence type="ECO:0000313" key="3">
    <source>
        <dbReference type="Proteomes" id="UP000823561"/>
    </source>
</evidence>
<reference evidence="2" key="1">
    <citation type="submission" date="2020-10" db="EMBL/GenBank/DDBJ databases">
        <title>Chromosome-scale genome assembly of the Allis shad, Alosa alosa.</title>
        <authorList>
            <person name="Margot Z."/>
            <person name="Christophe K."/>
            <person name="Cabau C."/>
            <person name="Louis A."/>
            <person name="Berthelot C."/>
            <person name="Parey E."/>
            <person name="Roest Crollius H."/>
            <person name="Montfort J."/>
            <person name="Robinson-Rechavi M."/>
            <person name="Bucao C."/>
            <person name="Bouchez O."/>
            <person name="Gislard M."/>
            <person name="Lluch J."/>
            <person name="Milhes M."/>
            <person name="Lampietro C."/>
            <person name="Lopez Roques C."/>
            <person name="Donnadieu C."/>
            <person name="Braasch I."/>
            <person name="Desvignes T."/>
            <person name="Postlethwait J."/>
            <person name="Bobe J."/>
            <person name="Guiguen Y."/>
        </authorList>
    </citation>
    <scope>NUCLEOTIDE SEQUENCE</scope>
    <source>
        <strain evidence="2">M-15738</strain>
        <tissue evidence="2">Blood</tissue>
    </source>
</reference>
<keyword evidence="1" id="KW-0472">Membrane</keyword>
<keyword evidence="1" id="KW-1133">Transmembrane helix</keyword>